<evidence type="ECO:0000256" key="7">
    <source>
        <dbReference type="ARBA" id="ARBA00022884"/>
    </source>
</evidence>
<feature type="compositionally biased region" description="Acidic residues" evidence="15">
    <location>
        <begin position="511"/>
        <end position="521"/>
    </location>
</feature>
<feature type="domain" description="Helicase C-terminal" evidence="17">
    <location>
        <begin position="417"/>
        <end position="631"/>
    </location>
</feature>
<dbReference type="Proteomes" id="UP000054107">
    <property type="component" value="Unassembled WGS sequence"/>
</dbReference>
<dbReference type="CDD" id="cd18787">
    <property type="entry name" value="SF2_C_DEAD"/>
    <property type="match status" value="1"/>
</dbReference>
<evidence type="ECO:0000256" key="8">
    <source>
        <dbReference type="ARBA" id="ARBA00022980"/>
    </source>
</evidence>
<dbReference type="PROSITE" id="PS51194">
    <property type="entry name" value="HELICASE_CTER"/>
    <property type="match status" value="1"/>
</dbReference>
<dbReference type="EMBL" id="LN731931">
    <property type="protein sequence ID" value="CEP15156.1"/>
    <property type="molecule type" value="Genomic_DNA"/>
</dbReference>
<keyword evidence="3" id="KW-0547">Nucleotide-binding</keyword>
<dbReference type="PROSITE" id="PS51192">
    <property type="entry name" value="HELICASE_ATP_BIND_1"/>
    <property type="match status" value="1"/>
</dbReference>
<evidence type="ECO:0000256" key="3">
    <source>
        <dbReference type="ARBA" id="ARBA00022741"/>
    </source>
</evidence>
<dbReference type="NCBIfam" id="TIGR01025">
    <property type="entry name" value="uS19_arch"/>
    <property type="match status" value="1"/>
</dbReference>
<dbReference type="OrthoDB" id="1191041at2759"/>
<dbReference type="PRINTS" id="PR00975">
    <property type="entry name" value="RIBOSOMALS19"/>
</dbReference>
<comment type="similarity">
    <text evidence="10">Belongs to the DEAD box helicase family. DDX56/DBP9 subfamily.</text>
</comment>
<dbReference type="InterPro" id="IPR027417">
    <property type="entry name" value="P-loop_NTPase"/>
</dbReference>
<dbReference type="STRING" id="35722.A0A0B7NCH7"/>
<dbReference type="InterPro" id="IPR001650">
    <property type="entry name" value="Helicase_C-like"/>
</dbReference>
<dbReference type="SMART" id="SM00490">
    <property type="entry name" value="HELICc"/>
    <property type="match status" value="1"/>
</dbReference>
<feature type="short sequence motif" description="Q motif" evidence="12">
    <location>
        <begin position="196"/>
        <end position="224"/>
    </location>
</feature>
<dbReference type="EC" id="3.6.4.13" evidence="2"/>
<dbReference type="GO" id="GO:0006412">
    <property type="term" value="P:translation"/>
    <property type="evidence" value="ECO:0007669"/>
    <property type="project" value="InterPro"/>
</dbReference>
<organism evidence="19 20">
    <name type="scientific">Parasitella parasitica</name>
    <dbReference type="NCBI Taxonomy" id="35722"/>
    <lineage>
        <taxon>Eukaryota</taxon>
        <taxon>Fungi</taxon>
        <taxon>Fungi incertae sedis</taxon>
        <taxon>Mucoromycota</taxon>
        <taxon>Mucoromycotina</taxon>
        <taxon>Mucoromycetes</taxon>
        <taxon>Mucorales</taxon>
        <taxon>Mucorineae</taxon>
        <taxon>Mucoraceae</taxon>
        <taxon>Parasitella</taxon>
    </lineage>
</organism>
<feature type="region of interest" description="Disordered" evidence="15">
    <location>
        <begin position="10"/>
        <end position="30"/>
    </location>
</feature>
<keyword evidence="8 13" id="KW-0689">Ribosomal protein</keyword>
<evidence type="ECO:0000256" key="5">
    <source>
        <dbReference type="ARBA" id="ARBA00022806"/>
    </source>
</evidence>
<sequence>MPYYQGFARNREFEQNGANSTMQADEQTTPRKRTFRKFTYRGIDLDQLLDLSSEQFMELVHCRARRRFQRGLKRKPMGLIKKLRAAKKNAPAGEKPEVVKTHLRNMIIVPEMIGSIVGVYNGKVFNQVEIKPEMTGHYLAEFSISYKPVKHGRPGIGATSSSKFVPLKKKSRQPKFSFDIFVSLSSYPQIYTMADQTFATFDFDPRLARAVAQLNFTRPTPIQAQGIPLALAGKDILARARTGSGKTAAYAMPIVQKILAAKESLVVEPSIKALILVPTRELAEQVTSHINKLLVYANQLIKVVNLAGQTSAQLQRPLLAEKPDIVVATPSKALSHLEANNMDLKKSLENLVIDEADLVLSFGYEDDVRKILSYLPKIYQSFLMSATFTKEIEELTALVLRKPAILALEDTKEENDSLTQYVVKCTEFEKFMFAFVIIKLRLIKGKILLFVNDIDRSYKLKLFLEQFSIKSCVLNSELPLNSRYHIVEEFNRGIYDYLIATDESELKGEQDSDDEDEDIQEDIEKQEGKDEEKDAKKAQKGKKVQRDKEYGVSRGVDFQGVAAVINFDFPTSAKAYTHRIGRTARGGQRGMSLSFIVTKDLVEDKKEVARGKDIYDDSVYLRVKKQQEAKGAELKPYSFEKKNVSGFKYRVEDALKAVNKVAVKEARIKEIKREIMNSEKLKAHFEDKPKDLEFLRHDHALQPAKVQDHLKHIPSYLMPRIAVPTAMANSEPIDAPFKSQKRKRGNFKKGTNKKRKDPLKIIKRR</sequence>
<keyword evidence="5" id="KW-0347">Helicase</keyword>
<dbReference type="SUPFAM" id="SSF52540">
    <property type="entry name" value="P-loop containing nucleoside triphosphate hydrolases"/>
    <property type="match status" value="2"/>
</dbReference>
<evidence type="ECO:0000256" key="13">
    <source>
        <dbReference type="RuleBase" id="RU003485"/>
    </source>
</evidence>
<evidence type="ECO:0000313" key="20">
    <source>
        <dbReference type="Proteomes" id="UP000054107"/>
    </source>
</evidence>
<comment type="catalytic activity">
    <reaction evidence="11">
        <text>ATP + H2O = ADP + phosphate + H(+)</text>
        <dbReference type="Rhea" id="RHEA:13065"/>
        <dbReference type="ChEBI" id="CHEBI:15377"/>
        <dbReference type="ChEBI" id="CHEBI:15378"/>
        <dbReference type="ChEBI" id="CHEBI:30616"/>
        <dbReference type="ChEBI" id="CHEBI:43474"/>
        <dbReference type="ChEBI" id="CHEBI:456216"/>
        <dbReference type="EC" id="3.6.4.13"/>
    </reaction>
</comment>
<feature type="domain" description="Helicase ATP-binding" evidence="16">
    <location>
        <begin position="227"/>
        <end position="406"/>
    </location>
</feature>
<dbReference type="GO" id="GO:0016787">
    <property type="term" value="F:hydrolase activity"/>
    <property type="evidence" value="ECO:0007669"/>
    <property type="project" value="UniProtKB-KW"/>
</dbReference>
<keyword evidence="20" id="KW-1185">Reference proteome</keyword>
<keyword evidence="7" id="KW-0694">RNA-binding</keyword>
<dbReference type="AlphaFoldDB" id="A0A0B7NCH7"/>
<evidence type="ECO:0000259" key="16">
    <source>
        <dbReference type="PROSITE" id="PS51192"/>
    </source>
</evidence>
<evidence type="ECO:0000256" key="2">
    <source>
        <dbReference type="ARBA" id="ARBA00012552"/>
    </source>
</evidence>
<dbReference type="InterPro" id="IPR023575">
    <property type="entry name" value="Ribosomal_uS19_SF"/>
</dbReference>
<feature type="region of interest" description="Disordered" evidence="15">
    <location>
        <begin position="731"/>
        <end position="765"/>
    </location>
</feature>
<dbReference type="GO" id="GO:0015935">
    <property type="term" value="C:small ribosomal subunit"/>
    <property type="evidence" value="ECO:0007669"/>
    <property type="project" value="InterPro"/>
</dbReference>
<comment type="similarity">
    <text evidence="1 13">Belongs to the universal ribosomal protein uS19 family.</text>
</comment>
<keyword evidence="14" id="KW-0175">Coiled coil</keyword>
<dbReference type="GO" id="GO:0005829">
    <property type="term" value="C:cytosol"/>
    <property type="evidence" value="ECO:0007669"/>
    <property type="project" value="TreeGrafter"/>
</dbReference>
<dbReference type="PANTHER" id="PTHR47959">
    <property type="entry name" value="ATP-DEPENDENT RNA HELICASE RHLE-RELATED"/>
    <property type="match status" value="1"/>
</dbReference>
<dbReference type="InterPro" id="IPR014001">
    <property type="entry name" value="Helicase_ATP-bd"/>
</dbReference>
<keyword evidence="6" id="KW-0067">ATP-binding</keyword>
<evidence type="ECO:0000256" key="1">
    <source>
        <dbReference type="ARBA" id="ARBA00007345"/>
    </source>
</evidence>
<dbReference type="Pfam" id="PF00271">
    <property type="entry name" value="Helicase_C"/>
    <property type="match status" value="2"/>
</dbReference>
<evidence type="ECO:0000256" key="6">
    <source>
        <dbReference type="ARBA" id="ARBA00022840"/>
    </source>
</evidence>
<evidence type="ECO:0000256" key="11">
    <source>
        <dbReference type="ARBA" id="ARBA00047984"/>
    </source>
</evidence>
<dbReference type="Pfam" id="PF00270">
    <property type="entry name" value="DEAD"/>
    <property type="match status" value="1"/>
</dbReference>
<evidence type="ECO:0000256" key="4">
    <source>
        <dbReference type="ARBA" id="ARBA00022801"/>
    </source>
</evidence>
<keyword evidence="4" id="KW-0378">Hydrolase</keyword>
<evidence type="ECO:0000256" key="12">
    <source>
        <dbReference type="PROSITE-ProRule" id="PRU00552"/>
    </source>
</evidence>
<evidence type="ECO:0000313" key="19">
    <source>
        <dbReference type="EMBL" id="CEP15156.1"/>
    </source>
</evidence>
<proteinExistence type="inferred from homology"/>
<name>A0A0B7NCH7_9FUNG</name>
<dbReference type="InterPro" id="IPR014014">
    <property type="entry name" value="RNA_helicase_DEAD_Q_motif"/>
</dbReference>
<dbReference type="InterPro" id="IPR005713">
    <property type="entry name" value="Ribosomal_uS19_euk/arc"/>
</dbReference>
<dbReference type="SMART" id="SM00487">
    <property type="entry name" value="DEXDc"/>
    <property type="match status" value="1"/>
</dbReference>
<dbReference type="PROSITE" id="PS51195">
    <property type="entry name" value="Q_MOTIF"/>
    <property type="match status" value="1"/>
</dbReference>
<dbReference type="CDD" id="cd17961">
    <property type="entry name" value="DEADc_DDX56"/>
    <property type="match status" value="1"/>
</dbReference>
<gene>
    <name evidence="19" type="primary">PARPA_09359.1 scaffold 36248</name>
</gene>
<dbReference type="Gene3D" id="3.30.860.10">
    <property type="entry name" value="30s Ribosomal Protein S19, Chain A"/>
    <property type="match status" value="1"/>
</dbReference>
<dbReference type="NCBIfam" id="NF003121">
    <property type="entry name" value="PRK04038.1"/>
    <property type="match status" value="1"/>
</dbReference>
<dbReference type="GO" id="GO:0005524">
    <property type="term" value="F:ATP binding"/>
    <property type="evidence" value="ECO:0007669"/>
    <property type="project" value="UniProtKB-KW"/>
</dbReference>
<feature type="compositionally biased region" description="Polar residues" evidence="15">
    <location>
        <begin position="16"/>
        <end position="27"/>
    </location>
</feature>
<dbReference type="InterPro" id="IPR011545">
    <property type="entry name" value="DEAD/DEAH_box_helicase_dom"/>
</dbReference>
<evidence type="ECO:0000256" key="15">
    <source>
        <dbReference type="SAM" id="MobiDB-lite"/>
    </source>
</evidence>
<dbReference type="HAMAP" id="MF_00531">
    <property type="entry name" value="Ribosomal_uS19"/>
    <property type="match status" value="1"/>
</dbReference>
<feature type="region of interest" description="Disordered" evidence="15">
    <location>
        <begin position="506"/>
        <end position="544"/>
    </location>
</feature>
<evidence type="ECO:0000256" key="9">
    <source>
        <dbReference type="ARBA" id="ARBA00023274"/>
    </source>
</evidence>
<dbReference type="GO" id="GO:0003723">
    <property type="term" value="F:RNA binding"/>
    <property type="evidence" value="ECO:0007669"/>
    <property type="project" value="UniProtKB-KW"/>
</dbReference>
<evidence type="ECO:0000259" key="18">
    <source>
        <dbReference type="PROSITE" id="PS51195"/>
    </source>
</evidence>
<evidence type="ECO:0000259" key="17">
    <source>
        <dbReference type="PROSITE" id="PS51194"/>
    </source>
</evidence>
<feature type="domain" description="DEAD-box RNA helicase Q" evidence="18">
    <location>
        <begin position="196"/>
        <end position="224"/>
    </location>
</feature>
<dbReference type="FunFam" id="3.30.860.10:FF:000002">
    <property type="entry name" value="40S ribosomal protein S15"/>
    <property type="match status" value="1"/>
</dbReference>
<dbReference type="PANTHER" id="PTHR47959:SF21">
    <property type="entry name" value="DEAD-BOX HELICASE 56"/>
    <property type="match status" value="1"/>
</dbReference>
<feature type="compositionally biased region" description="Basic residues" evidence="15">
    <location>
        <begin position="739"/>
        <end position="765"/>
    </location>
</feature>
<evidence type="ECO:0000256" key="10">
    <source>
        <dbReference type="ARBA" id="ARBA00038041"/>
    </source>
</evidence>
<keyword evidence="9 13" id="KW-0687">Ribonucleoprotein</keyword>
<dbReference type="SUPFAM" id="SSF54570">
    <property type="entry name" value="Ribosomal protein S19"/>
    <property type="match status" value="1"/>
</dbReference>
<protein>
    <recommendedName>
        <fullName evidence="2">RNA helicase</fullName>
        <ecNumber evidence="2">3.6.4.13</ecNumber>
    </recommendedName>
</protein>
<dbReference type="Gene3D" id="3.40.50.300">
    <property type="entry name" value="P-loop containing nucleotide triphosphate hydrolases"/>
    <property type="match status" value="2"/>
</dbReference>
<dbReference type="InterPro" id="IPR050079">
    <property type="entry name" value="DEAD_box_RNA_helicase"/>
</dbReference>
<evidence type="ECO:0000256" key="14">
    <source>
        <dbReference type="SAM" id="Coils"/>
    </source>
</evidence>
<accession>A0A0B7NCH7</accession>
<reference evidence="19 20" key="1">
    <citation type="submission" date="2014-09" db="EMBL/GenBank/DDBJ databases">
        <authorList>
            <person name="Ellenberger Sabrina"/>
        </authorList>
    </citation>
    <scope>NUCLEOTIDE SEQUENCE [LARGE SCALE GENOMIC DNA]</scope>
    <source>
        <strain evidence="19 20">CBS 412.66</strain>
    </source>
</reference>
<dbReference type="GO" id="GO:0003735">
    <property type="term" value="F:structural constituent of ribosome"/>
    <property type="evidence" value="ECO:0007669"/>
    <property type="project" value="InterPro"/>
</dbReference>
<dbReference type="Pfam" id="PF00203">
    <property type="entry name" value="Ribosomal_S19"/>
    <property type="match status" value="1"/>
</dbReference>
<feature type="coiled-coil region" evidence="14">
    <location>
        <begin position="661"/>
        <end position="688"/>
    </location>
</feature>
<feature type="compositionally biased region" description="Basic and acidic residues" evidence="15">
    <location>
        <begin position="522"/>
        <end position="537"/>
    </location>
</feature>
<dbReference type="GO" id="GO:0003724">
    <property type="term" value="F:RNA helicase activity"/>
    <property type="evidence" value="ECO:0007669"/>
    <property type="project" value="UniProtKB-EC"/>
</dbReference>
<dbReference type="InterPro" id="IPR002222">
    <property type="entry name" value="Ribosomal_uS19"/>
</dbReference>